<dbReference type="Pfam" id="PF02585">
    <property type="entry name" value="PIG-L"/>
    <property type="match status" value="1"/>
</dbReference>
<dbReference type="InterPro" id="IPR003737">
    <property type="entry name" value="GlcNAc_PI_deacetylase-related"/>
</dbReference>
<protein>
    <submittedName>
        <fullName evidence="2">N-acetylglucosaminyl deacetylase, LmbE family</fullName>
    </submittedName>
</protein>
<dbReference type="Proteomes" id="UP000184050">
    <property type="component" value="Unassembled WGS sequence"/>
</dbReference>
<dbReference type="SUPFAM" id="SSF102588">
    <property type="entry name" value="LmbE-like"/>
    <property type="match status" value="1"/>
</dbReference>
<sequence>MKKLLFISIALFFFVPFSFSQSPVNVVVIGAHPDDADGDAGGTAIKFSKMGHNVLFVSLTNGDAGHHEKGGGALAKIRRAEAQEAGNRFGVKYIVLENHDGELLPTLENRKEVIRLIRQWNADVVISHRPNDYHPDHRNTSILVQDAAYMVIVPNVVTDTPPLKKNPVFLYAQDRFQKPYPFQPDITVDITDVYDQKIYGMAAHESQFFEWLPWTSGRLDEVPETENERLEWLAGLRKPRITEEMRQSLEKWYGVEKAKNVKVAESFEICEYGRRPSDDEIKKLFPMLGE</sequence>
<accession>A0A1M6FUG4</accession>
<dbReference type="PANTHER" id="PTHR12993:SF11">
    <property type="entry name" value="N-ACETYLGLUCOSAMINYL-PHOSPHATIDYLINOSITOL DE-N-ACETYLASE"/>
    <property type="match status" value="1"/>
</dbReference>
<dbReference type="EMBL" id="FQZE01000009">
    <property type="protein sequence ID" value="SHJ01351.1"/>
    <property type="molecule type" value="Genomic_DNA"/>
</dbReference>
<dbReference type="RefSeq" id="WP_073168099.1">
    <property type="nucleotide sequence ID" value="NZ_FQZE01000009.1"/>
</dbReference>
<dbReference type="InterPro" id="IPR024078">
    <property type="entry name" value="LmbE-like_dom_sf"/>
</dbReference>
<dbReference type="GO" id="GO:0016811">
    <property type="term" value="F:hydrolase activity, acting on carbon-nitrogen (but not peptide) bonds, in linear amides"/>
    <property type="evidence" value="ECO:0007669"/>
    <property type="project" value="TreeGrafter"/>
</dbReference>
<proteinExistence type="predicted"/>
<organism evidence="2 3">
    <name type="scientific">Tangfeifania diversioriginum</name>
    <dbReference type="NCBI Taxonomy" id="1168035"/>
    <lineage>
        <taxon>Bacteria</taxon>
        <taxon>Pseudomonadati</taxon>
        <taxon>Bacteroidota</taxon>
        <taxon>Bacteroidia</taxon>
        <taxon>Marinilabiliales</taxon>
        <taxon>Prolixibacteraceae</taxon>
        <taxon>Tangfeifania</taxon>
    </lineage>
</organism>
<keyword evidence="1" id="KW-0732">Signal</keyword>
<evidence type="ECO:0000313" key="2">
    <source>
        <dbReference type="EMBL" id="SHJ01351.1"/>
    </source>
</evidence>
<gene>
    <name evidence="2" type="ORF">SAMN05444280_10984</name>
</gene>
<dbReference type="Gene3D" id="3.40.50.10320">
    <property type="entry name" value="LmbE-like"/>
    <property type="match status" value="1"/>
</dbReference>
<dbReference type="OrthoDB" id="9790023at2"/>
<feature type="signal peptide" evidence="1">
    <location>
        <begin position="1"/>
        <end position="20"/>
    </location>
</feature>
<evidence type="ECO:0000256" key="1">
    <source>
        <dbReference type="SAM" id="SignalP"/>
    </source>
</evidence>
<evidence type="ECO:0000313" key="3">
    <source>
        <dbReference type="Proteomes" id="UP000184050"/>
    </source>
</evidence>
<reference evidence="2 3" key="1">
    <citation type="submission" date="2016-11" db="EMBL/GenBank/DDBJ databases">
        <authorList>
            <person name="Jaros S."/>
            <person name="Januszkiewicz K."/>
            <person name="Wedrychowicz H."/>
        </authorList>
    </citation>
    <scope>NUCLEOTIDE SEQUENCE [LARGE SCALE GENOMIC DNA]</scope>
    <source>
        <strain evidence="2 3">DSM 27063</strain>
    </source>
</reference>
<keyword evidence="3" id="KW-1185">Reference proteome</keyword>
<name>A0A1M6FUG4_9BACT</name>
<dbReference type="PANTHER" id="PTHR12993">
    <property type="entry name" value="N-ACETYLGLUCOSAMINYL-PHOSPHATIDYLINOSITOL DE-N-ACETYLASE-RELATED"/>
    <property type="match status" value="1"/>
</dbReference>
<dbReference type="AlphaFoldDB" id="A0A1M6FUG4"/>
<dbReference type="STRING" id="1168035.SAMN05444280_10984"/>
<feature type="chain" id="PRO_5012183836" evidence="1">
    <location>
        <begin position="21"/>
        <end position="290"/>
    </location>
</feature>